<name>A0A2U1BFF4_9FIRM</name>
<protein>
    <submittedName>
        <fullName evidence="1">Phage regulator Rha-like protein</fullName>
    </submittedName>
</protein>
<dbReference type="Proteomes" id="UP000245778">
    <property type="component" value="Unassembled WGS sequence"/>
</dbReference>
<dbReference type="Pfam" id="PF09669">
    <property type="entry name" value="Phage_pRha"/>
    <property type="match status" value="1"/>
</dbReference>
<dbReference type="GeneID" id="93229619"/>
<dbReference type="InterPro" id="IPR014054">
    <property type="entry name" value="Phage_regulatory_Rha"/>
</dbReference>
<comment type="caution">
    <text evidence="1">The sequence shown here is derived from an EMBL/GenBank/DDBJ whole genome shotgun (WGS) entry which is preliminary data.</text>
</comment>
<evidence type="ECO:0000313" key="1">
    <source>
        <dbReference type="EMBL" id="PVY47327.1"/>
    </source>
</evidence>
<dbReference type="RefSeq" id="WP_116722441.1">
    <property type="nucleotide sequence ID" value="NZ_CP011524.1"/>
</dbReference>
<proteinExistence type="predicted"/>
<organism evidence="1 2">
    <name type="scientific">Intestinimonas butyriciproducens</name>
    <dbReference type="NCBI Taxonomy" id="1297617"/>
    <lineage>
        <taxon>Bacteria</taxon>
        <taxon>Bacillati</taxon>
        <taxon>Bacillota</taxon>
        <taxon>Clostridia</taxon>
        <taxon>Eubacteriales</taxon>
        <taxon>Intestinimonas</taxon>
    </lineage>
</organism>
<sequence length="215" mass="24670">MNDLVFLDPNRLDAIPFTTSKVIAEVTGMNHRRVKDAIRKHESTFLEFGLLGAYETESSGGRPEEIVKLNEEQATFLMTLLKNTPTVVAFKKELVRQFYAMRRELVSRQVNRAKMLPTRRDLTDAIRDCIPESPHKGMWYKHYTDLAYRAAFGMSAAQLRKARNAPKGSVAADYLTAEEMDNVVRITKQIGVLVEMRMDYQQIKRMLLQQRLAAS</sequence>
<reference evidence="1 2" key="1">
    <citation type="submission" date="2018-04" db="EMBL/GenBank/DDBJ databases">
        <title>Genomic Encyclopedia of Type Strains, Phase IV (KMG-IV): sequencing the most valuable type-strain genomes for metagenomic binning, comparative biology and taxonomic classification.</title>
        <authorList>
            <person name="Goeker M."/>
        </authorList>
    </citation>
    <scope>NUCLEOTIDE SEQUENCE [LARGE SCALE GENOMIC DNA]</scope>
    <source>
        <strain evidence="1 2">DSM 26588</strain>
    </source>
</reference>
<dbReference type="EMBL" id="QEKK01000010">
    <property type="protein sequence ID" value="PVY47327.1"/>
    <property type="molecule type" value="Genomic_DNA"/>
</dbReference>
<evidence type="ECO:0000313" key="2">
    <source>
        <dbReference type="Proteomes" id="UP000245778"/>
    </source>
</evidence>
<accession>A0A2U1BFF4</accession>
<gene>
    <name evidence="1" type="ORF">C7373_11054</name>
</gene>
<dbReference type="OrthoDB" id="2233792at2"/>
<dbReference type="AlphaFoldDB" id="A0A2U1BFF4"/>